<organism evidence="1 2">
    <name type="scientific">Steccherinum ochraceum</name>
    <dbReference type="NCBI Taxonomy" id="92696"/>
    <lineage>
        <taxon>Eukaryota</taxon>
        <taxon>Fungi</taxon>
        <taxon>Dikarya</taxon>
        <taxon>Basidiomycota</taxon>
        <taxon>Agaricomycotina</taxon>
        <taxon>Agaricomycetes</taxon>
        <taxon>Polyporales</taxon>
        <taxon>Steccherinaceae</taxon>
        <taxon>Steccherinum</taxon>
    </lineage>
</organism>
<sequence>MATGTPRDAPPPFNKPSANAIIRTSDGVDFRVQQAILMEASTVFADMFSLPATAPGQRRQQREDDDQEYRDGIPVIPVTESSKTMDVLLRHCYPLARPLPILATDLCNALVASRKYMIDHLEMELKGVFFACAHRFPLSCYALASAQSGWEEEMKIAAKAALRVPFMFGYVVAEMRYMSASAYVWLQSYHTNCANAASSAILCSGPPHLSLPLQTLDGWDYVFLLCDHEERIQDRVVSAILINQLNRILDVESWFVDYLIALSNLVLQAPLASFTGLLETYSRKGALTLCINCAEKVHDHMAKFTNLLIAAVQRAVNEVPLQLHD</sequence>
<dbReference type="AlphaFoldDB" id="A0A4R0R3D4"/>
<evidence type="ECO:0008006" key="3">
    <source>
        <dbReference type="Google" id="ProtNLM"/>
    </source>
</evidence>
<dbReference type="Gene3D" id="3.30.710.10">
    <property type="entry name" value="Potassium Channel Kv1.1, Chain A"/>
    <property type="match status" value="1"/>
</dbReference>
<reference evidence="1 2" key="1">
    <citation type="submission" date="2018-11" db="EMBL/GenBank/DDBJ databases">
        <title>Genome assembly of Steccherinum ochraceum LE-BIN_3174, the white-rot fungus of the Steccherinaceae family (The Residual Polyporoid clade, Polyporales, Basidiomycota).</title>
        <authorList>
            <person name="Fedorova T.V."/>
            <person name="Glazunova O.A."/>
            <person name="Landesman E.O."/>
            <person name="Moiseenko K.V."/>
            <person name="Psurtseva N.V."/>
            <person name="Savinova O.S."/>
            <person name="Shakhova N.V."/>
            <person name="Tyazhelova T.V."/>
            <person name="Vasina D.V."/>
        </authorList>
    </citation>
    <scope>NUCLEOTIDE SEQUENCE [LARGE SCALE GENOMIC DNA]</scope>
    <source>
        <strain evidence="1 2">LE-BIN_3174</strain>
    </source>
</reference>
<evidence type="ECO:0000313" key="2">
    <source>
        <dbReference type="Proteomes" id="UP000292702"/>
    </source>
</evidence>
<protein>
    <recommendedName>
        <fullName evidence="3">BTB domain-containing protein</fullName>
    </recommendedName>
</protein>
<dbReference type="Proteomes" id="UP000292702">
    <property type="component" value="Unassembled WGS sequence"/>
</dbReference>
<dbReference type="InterPro" id="IPR011333">
    <property type="entry name" value="SKP1/BTB/POZ_sf"/>
</dbReference>
<evidence type="ECO:0000313" key="1">
    <source>
        <dbReference type="EMBL" id="TCD61710.1"/>
    </source>
</evidence>
<dbReference type="STRING" id="92696.A0A4R0R3D4"/>
<gene>
    <name evidence="1" type="ORF">EIP91_008019</name>
</gene>
<accession>A0A4R0R3D4</accession>
<keyword evidence="2" id="KW-1185">Reference proteome</keyword>
<name>A0A4R0R3D4_9APHY</name>
<dbReference type="EMBL" id="RWJN01000437">
    <property type="protein sequence ID" value="TCD61710.1"/>
    <property type="molecule type" value="Genomic_DNA"/>
</dbReference>
<dbReference type="OrthoDB" id="3357985at2759"/>
<comment type="caution">
    <text evidence="1">The sequence shown here is derived from an EMBL/GenBank/DDBJ whole genome shotgun (WGS) entry which is preliminary data.</text>
</comment>
<proteinExistence type="predicted"/>